<dbReference type="SMART" id="SM00028">
    <property type="entry name" value="TPR"/>
    <property type="match status" value="3"/>
</dbReference>
<dbReference type="SMART" id="SM00267">
    <property type="entry name" value="GGDEF"/>
    <property type="match status" value="1"/>
</dbReference>
<reference evidence="3 4" key="1">
    <citation type="submission" date="2020-08" db="EMBL/GenBank/DDBJ databases">
        <title>Genome public.</title>
        <authorList>
            <person name="Liu C."/>
            <person name="Sun Q."/>
        </authorList>
    </citation>
    <scope>NUCLEOTIDE SEQUENCE [LARGE SCALE GENOMIC DNA]</scope>
    <source>
        <strain evidence="3 4">BX0805</strain>
    </source>
</reference>
<name>A0ABR7I974_9FIRM</name>
<evidence type="ECO:0000259" key="2">
    <source>
        <dbReference type="PROSITE" id="PS50887"/>
    </source>
</evidence>
<dbReference type="InterPro" id="IPR011990">
    <property type="entry name" value="TPR-like_helical_dom_sf"/>
</dbReference>
<dbReference type="InterPro" id="IPR019734">
    <property type="entry name" value="TPR_rpt"/>
</dbReference>
<dbReference type="Pfam" id="PF00990">
    <property type="entry name" value="GGDEF"/>
    <property type="match status" value="1"/>
</dbReference>
<dbReference type="InterPro" id="IPR050469">
    <property type="entry name" value="Diguanylate_Cyclase"/>
</dbReference>
<proteinExistence type="predicted"/>
<dbReference type="InterPro" id="IPR043128">
    <property type="entry name" value="Rev_trsase/Diguanyl_cyclase"/>
</dbReference>
<sequence length="1099" mass="128785">MVEKYYEGIIEQVYERIGGHAGNMTLARYSNDFSIEDLTIPQRVRDQKDVFVWSYEFDPSEMSGPYEPFLDLISAMFEEQGGQNFDEFLEENDIYYLHRQMLRSYRKGGFCRREEGLILGEIEYEQECMTEGILRMLLSLSEKKPCLIILNRIQLAAGTTLTLLDRLLEEEKAKNIGVVLGVNDLIHIPEHVLPVWDRLMERLKDESQVFHIGTTDAVRKKQFSADIFKKEESLKKITNLVQLMDFSQALYYLDSVDRKIKFENLTLNDDLHFELWAQYCWAAMYSMDLSKALEICEELTDLRTTFSSDIRMLFYYYLTGNVFMYQGRLFDAVEYAKKSQKCAEKAGSEKWVFLSELLEVQARMSGWYNIFFCAQNVDISDELIEKLIRYNYKNHLAYIYVYAYDNKPEIVARAYKSEAQLLYFSKGVALAKEIGNEELVYSAYQKNIMLASTNGMYEISILYSVRTFESMKNKHSLKAGRIYSGLGYNLGALGKTKEAVRYFKKAVQIFYDLNRPQDIAEVFYNMSLNCIQMRDYRQAIEYLTLCMKTIEKLQLNSLRVCNISKLYGILALCSVLTGNRFNCERYLLSCKHFLNYVLEKEDTDEIGSIHDYAKCDDDMFLYYFAQALLDVMEEKETEAAKDYEIAERHLRQAEGNQFFCYRLFRESRIQFYQSVGRLELRDNERELLKQYEETEKRLDLEESLKVLEHVGLSQDEGTEISMHKINDLISQEGIYRAYQQKKRQMDFISVWQKLIDVTDVSAKTMMETVMKTFLYHFSVDKALYIRYQEGKGQILFNNTEVKITAECQRFLADCFEEDPRGFAVSKISSNYSAHLNIISLFGEDKVCSMVAVPFMNNGKPESILIAYVLMKDNWHSSVNRYMLDEDDLRVYELLFREVQYSLNRLDAYEKVYEMNTKLYQSAITDQLTGIYNRKGFYMRIEEIMKEIAEKDQKKSFALMFIDLDNFKGYNDTFGHDAGDLILKEMAGIFREVCGREGFVSRYGGDEFIVFIKNNRKQTLEKKAKQIYERIAERDGFKKEIERDLGRTITLPPDKKISCSIGIAGSDEVRNEEDINRLIKQADDLLYQIKTTSKGRYIFM</sequence>
<dbReference type="NCBIfam" id="TIGR00254">
    <property type="entry name" value="GGDEF"/>
    <property type="match status" value="1"/>
</dbReference>
<evidence type="ECO:0000256" key="1">
    <source>
        <dbReference type="SAM" id="Coils"/>
    </source>
</evidence>
<feature type="domain" description="GGDEF" evidence="2">
    <location>
        <begin position="954"/>
        <end position="1099"/>
    </location>
</feature>
<dbReference type="InterPro" id="IPR000160">
    <property type="entry name" value="GGDEF_dom"/>
</dbReference>
<dbReference type="PROSITE" id="PS50887">
    <property type="entry name" value="GGDEF"/>
    <property type="match status" value="1"/>
</dbReference>
<organism evidence="3 4">
    <name type="scientific">Roseburia yibonii</name>
    <dbReference type="NCBI Taxonomy" id="2763063"/>
    <lineage>
        <taxon>Bacteria</taxon>
        <taxon>Bacillati</taxon>
        <taxon>Bacillota</taxon>
        <taxon>Clostridia</taxon>
        <taxon>Lachnospirales</taxon>
        <taxon>Lachnospiraceae</taxon>
        <taxon>Roseburia</taxon>
    </lineage>
</organism>
<evidence type="ECO:0000313" key="4">
    <source>
        <dbReference type="Proteomes" id="UP000621540"/>
    </source>
</evidence>
<dbReference type="CDD" id="cd01949">
    <property type="entry name" value="GGDEF"/>
    <property type="match status" value="1"/>
</dbReference>
<dbReference type="Gene3D" id="3.30.70.270">
    <property type="match status" value="1"/>
</dbReference>
<dbReference type="PANTHER" id="PTHR45138:SF9">
    <property type="entry name" value="DIGUANYLATE CYCLASE DGCM-RELATED"/>
    <property type="match status" value="1"/>
</dbReference>
<gene>
    <name evidence="3" type="ORF">H8Z76_05210</name>
</gene>
<dbReference type="Proteomes" id="UP000621540">
    <property type="component" value="Unassembled WGS sequence"/>
</dbReference>
<dbReference type="InterPro" id="IPR029787">
    <property type="entry name" value="Nucleotide_cyclase"/>
</dbReference>
<protein>
    <submittedName>
        <fullName evidence="3">GGDEF domain-containing protein</fullName>
    </submittedName>
</protein>
<dbReference type="Gene3D" id="1.25.40.10">
    <property type="entry name" value="Tetratricopeptide repeat domain"/>
    <property type="match status" value="1"/>
</dbReference>
<keyword evidence="1" id="KW-0175">Coiled coil</keyword>
<comment type="caution">
    <text evidence="3">The sequence shown here is derived from an EMBL/GenBank/DDBJ whole genome shotgun (WGS) entry which is preliminary data.</text>
</comment>
<dbReference type="SUPFAM" id="SSF55073">
    <property type="entry name" value="Nucleotide cyclase"/>
    <property type="match status" value="1"/>
</dbReference>
<dbReference type="RefSeq" id="WP_186981861.1">
    <property type="nucleotide sequence ID" value="NZ_JACOQH010000003.1"/>
</dbReference>
<feature type="coiled-coil region" evidence="1">
    <location>
        <begin position="677"/>
        <end position="704"/>
    </location>
</feature>
<accession>A0ABR7I974</accession>
<dbReference type="PANTHER" id="PTHR45138">
    <property type="entry name" value="REGULATORY COMPONENTS OF SENSORY TRANSDUCTION SYSTEM"/>
    <property type="match status" value="1"/>
</dbReference>
<keyword evidence="4" id="KW-1185">Reference proteome</keyword>
<evidence type="ECO:0000313" key="3">
    <source>
        <dbReference type="EMBL" id="MBC5753430.1"/>
    </source>
</evidence>
<dbReference type="EMBL" id="JACOQH010000003">
    <property type="protein sequence ID" value="MBC5753430.1"/>
    <property type="molecule type" value="Genomic_DNA"/>
</dbReference>
<dbReference type="SUPFAM" id="SSF48452">
    <property type="entry name" value="TPR-like"/>
    <property type="match status" value="1"/>
</dbReference>